<accession>E5B8Z7</accession>
<reference evidence="1" key="1">
    <citation type="journal article" date="2011" name="J. Bacteriol.">
        <title>Genome Sequence of an Erwinia amylovora Strain with Pathogenicity Restricted to Rubus Plants.</title>
        <authorList>
            <person name="Powney R."/>
            <person name="Smits T.H."/>
            <person name="Sawbridge T."/>
            <person name="Frey B."/>
            <person name="Blom J."/>
            <person name="Frey J.E."/>
            <person name="Plummer K.M."/>
            <person name="Beer S.V."/>
            <person name="Luck J."/>
            <person name="Duffy B."/>
            <person name="Rodoni B."/>
        </authorList>
    </citation>
    <scope>NUCLEOTIDE SEQUENCE</scope>
    <source>
        <strain evidence="1">ATCC BAA-2158</strain>
    </source>
</reference>
<evidence type="ECO:0000313" key="1">
    <source>
        <dbReference type="EMBL" id="CBX81953.1"/>
    </source>
</evidence>
<gene>
    <name evidence="1" type="ORF">EAIL5_3133</name>
</gene>
<protein>
    <submittedName>
        <fullName evidence="1">Uncharacterized protein</fullName>
    </submittedName>
</protein>
<dbReference type="AlphaFoldDB" id="E5B8Z7"/>
<proteinExistence type="predicted"/>
<dbReference type="NCBIfam" id="NF038368">
    <property type="entry name" value="P2_Rz1"/>
    <property type="match status" value="1"/>
</dbReference>
<name>E5B8Z7_ERWAM</name>
<dbReference type="EMBL" id="FR719196">
    <property type="protein sequence ID" value="CBX81953.1"/>
    <property type="molecule type" value="Genomic_DNA"/>
</dbReference>
<dbReference type="InterPro" id="IPR047737">
    <property type="entry name" value="LysC"/>
</dbReference>
<organism evidence="1">
    <name type="scientific">Erwinia amylovora ATCC BAA-2158</name>
    <dbReference type="NCBI Taxonomy" id="889211"/>
    <lineage>
        <taxon>Bacteria</taxon>
        <taxon>Pseudomonadati</taxon>
        <taxon>Pseudomonadota</taxon>
        <taxon>Gammaproteobacteria</taxon>
        <taxon>Enterobacterales</taxon>
        <taxon>Erwiniaceae</taxon>
        <taxon>Erwinia</taxon>
    </lineage>
</organism>
<sequence>MTSCRLERSVTLGNGDLNATLDETEGACADKVDTINNGQKQGDEQAANF</sequence>